<evidence type="ECO:0000256" key="1">
    <source>
        <dbReference type="SAM" id="SignalP"/>
    </source>
</evidence>
<dbReference type="AlphaFoldDB" id="A0A5B7HVV1"/>
<gene>
    <name evidence="2" type="ORF">E2C01_071639</name>
</gene>
<reference evidence="2 3" key="1">
    <citation type="submission" date="2019-05" db="EMBL/GenBank/DDBJ databases">
        <title>Another draft genome of Portunus trituberculatus and its Hox gene families provides insights of decapod evolution.</title>
        <authorList>
            <person name="Jeong J.-H."/>
            <person name="Song I."/>
            <person name="Kim S."/>
            <person name="Choi T."/>
            <person name="Kim D."/>
            <person name="Ryu S."/>
            <person name="Kim W."/>
        </authorList>
    </citation>
    <scope>NUCLEOTIDE SEQUENCE [LARGE SCALE GENOMIC DNA]</scope>
    <source>
        <tissue evidence="2">Muscle</tissue>
    </source>
</reference>
<keyword evidence="3" id="KW-1185">Reference proteome</keyword>
<dbReference type="EMBL" id="VSRR010045247">
    <property type="protein sequence ID" value="MPC77191.1"/>
    <property type="molecule type" value="Genomic_DNA"/>
</dbReference>
<comment type="caution">
    <text evidence="2">The sequence shown here is derived from an EMBL/GenBank/DDBJ whole genome shotgun (WGS) entry which is preliminary data.</text>
</comment>
<feature type="signal peptide" evidence="1">
    <location>
        <begin position="1"/>
        <end position="19"/>
    </location>
</feature>
<proteinExistence type="predicted"/>
<accession>A0A5B7HVV1</accession>
<name>A0A5B7HVV1_PORTR</name>
<sequence>MISASSLMVIVVPLKLTLTLRLKTKHVNCNRHTSIFLPTLSLCDLRDRCFRPTADTPSLK</sequence>
<dbReference type="Proteomes" id="UP000324222">
    <property type="component" value="Unassembled WGS sequence"/>
</dbReference>
<organism evidence="2 3">
    <name type="scientific">Portunus trituberculatus</name>
    <name type="common">Swimming crab</name>
    <name type="synonym">Neptunus trituberculatus</name>
    <dbReference type="NCBI Taxonomy" id="210409"/>
    <lineage>
        <taxon>Eukaryota</taxon>
        <taxon>Metazoa</taxon>
        <taxon>Ecdysozoa</taxon>
        <taxon>Arthropoda</taxon>
        <taxon>Crustacea</taxon>
        <taxon>Multicrustacea</taxon>
        <taxon>Malacostraca</taxon>
        <taxon>Eumalacostraca</taxon>
        <taxon>Eucarida</taxon>
        <taxon>Decapoda</taxon>
        <taxon>Pleocyemata</taxon>
        <taxon>Brachyura</taxon>
        <taxon>Eubrachyura</taxon>
        <taxon>Portunoidea</taxon>
        <taxon>Portunidae</taxon>
        <taxon>Portuninae</taxon>
        <taxon>Portunus</taxon>
    </lineage>
</organism>
<feature type="chain" id="PRO_5022889401" evidence="1">
    <location>
        <begin position="20"/>
        <end position="60"/>
    </location>
</feature>
<keyword evidence="1" id="KW-0732">Signal</keyword>
<evidence type="ECO:0000313" key="3">
    <source>
        <dbReference type="Proteomes" id="UP000324222"/>
    </source>
</evidence>
<protein>
    <submittedName>
        <fullName evidence="2">Uncharacterized protein</fullName>
    </submittedName>
</protein>
<evidence type="ECO:0000313" key="2">
    <source>
        <dbReference type="EMBL" id="MPC77191.1"/>
    </source>
</evidence>